<dbReference type="Proteomes" id="UP000283003">
    <property type="component" value="Unassembled WGS sequence"/>
</dbReference>
<feature type="compositionally biased region" description="Low complexity" evidence="1">
    <location>
        <begin position="138"/>
        <end position="149"/>
    </location>
</feature>
<reference evidence="2 3" key="1">
    <citation type="submission" date="2018-12" db="EMBL/GenBank/DDBJ databases">
        <title>Croceicoccus ponticola sp. nov., a lipolytic bacterium isolated from seawater.</title>
        <authorList>
            <person name="Yoon J.-H."/>
        </authorList>
    </citation>
    <scope>NUCLEOTIDE SEQUENCE [LARGE SCALE GENOMIC DNA]</scope>
    <source>
        <strain evidence="2 3">GM-16</strain>
    </source>
</reference>
<dbReference type="OrthoDB" id="7390214at2"/>
<dbReference type="AlphaFoldDB" id="A0A437GYT3"/>
<evidence type="ECO:0000313" key="3">
    <source>
        <dbReference type="Proteomes" id="UP000283003"/>
    </source>
</evidence>
<comment type="caution">
    <text evidence="2">The sequence shown here is derived from an EMBL/GenBank/DDBJ whole genome shotgun (WGS) entry which is preliminary data.</text>
</comment>
<protein>
    <recommendedName>
        <fullName evidence="4">Tetratricopeptide repeat protein</fullName>
    </recommendedName>
</protein>
<proteinExistence type="predicted"/>
<evidence type="ECO:0000313" key="2">
    <source>
        <dbReference type="EMBL" id="RVQ67844.1"/>
    </source>
</evidence>
<dbReference type="InterPro" id="IPR011990">
    <property type="entry name" value="TPR-like_helical_dom_sf"/>
</dbReference>
<dbReference type="Gene3D" id="1.25.40.10">
    <property type="entry name" value="Tetratricopeptide repeat domain"/>
    <property type="match status" value="1"/>
</dbReference>
<evidence type="ECO:0000256" key="1">
    <source>
        <dbReference type="SAM" id="MobiDB-lite"/>
    </source>
</evidence>
<feature type="region of interest" description="Disordered" evidence="1">
    <location>
        <begin position="112"/>
        <end position="149"/>
    </location>
</feature>
<sequence length="306" mass="31880">MSASLLSPMPAAAQDDATRLRKLEAEVRALQRKVFPGADGKYFEPQITPAQPGPAPALAPSTGPVTDLLTRMDSVETALSQLTAQTEVNQNALRLLSARLETLEAKARAYEAPMPVEPDGGIGDGTPLAAKPSPKPATPGSAAQSAAAKAPVKPAAASATSSTGAVASGAVERPNTGDAGDDAYVYGYRLWEAGEFVAAQKQLVAMLGKYPAHSRATYARNLLGRAYLDNGKPREAAEAFLKNYLDNRGGARAPDSLVYLSIATLKLGNKAKACEALEEFRLVYPNEAAGRLANLSSETAGKAGCK</sequence>
<accession>A0A437GYT3</accession>
<evidence type="ECO:0008006" key="4">
    <source>
        <dbReference type="Google" id="ProtNLM"/>
    </source>
</evidence>
<dbReference type="SUPFAM" id="SSF48452">
    <property type="entry name" value="TPR-like"/>
    <property type="match status" value="1"/>
</dbReference>
<keyword evidence="3" id="KW-1185">Reference proteome</keyword>
<gene>
    <name evidence="2" type="ORF">EKN06_06235</name>
</gene>
<dbReference type="EMBL" id="RXOL01000002">
    <property type="protein sequence ID" value="RVQ67844.1"/>
    <property type="molecule type" value="Genomic_DNA"/>
</dbReference>
<organism evidence="2 3">
    <name type="scientific">Croceicoccus ponticola</name>
    <dbReference type="NCBI Taxonomy" id="2217664"/>
    <lineage>
        <taxon>Bacteria</taxon>
        <taxon>Pseudomonadati</taxon>
        <taxon>Pseudomonadota</taxon>
        <taxon>Alphaproteobacteria</taxon>
        <taxon>Sphingomonadales</taxon>
        <taxon>Erythrobacteraceae</taxon>
        <taxon>Croceicoccus</taxon>
    </lineage>
</organism>
<name>A0A437GYT3_9SPHN</name>